<gene>
    <name evidence="4" type="ORF">METZ01_LOCUS195005</name>
</gene>
<dbReference type="EMBL" id="UINC01041206">
    <property type="protein sequence ID" value="SVB42151.1"/>
    <property type="molecule type" value="Genomic_DNA"/>
</dbReference>
<name>A0A382DWN5_9ZZZZ</name>
<feature type="compositionally biased region" description="Basic and acidic residues" evidence="2">
    <location>
        <begin position="234"/>
        <end position="255"/>
    </location>
</feature>
<evidence type="ECO:0000256" key="2">
    <source>
        <dbReference type="SAM" id="MobiDB-lite"/>
    </source>
</evidence>
<dbReference type="InterPro" id="IPR020476">
    <property type="entry name" value="Nudix_hydrolase"/>
</dbReference>
<feature type="compositionally biased region" description="Polar residues" evidence="2">
    <location>
        <begin position="269"/>
        <end position="288"/>
    </location>
</feature>
<dbReference type="InterPro" id="IPR036388">
    <property type="entry name" value="WH-like_DNA-bd_sf"/>
</dbReference>
<dbReference type="InterPro" id="IPR054105">
    <property type="entry name" value="WHD_NrtR"/>
</dbReference>
<dbReference type="PRINTS" id="PR00502">
    <property type="entry name" value="NUDIXFAMILY"/>
</dbReference>
<dbReference type="CDD" id="cd18873">
    <property type="entry name" value="NUDIX_NadM_like"/>
    <property type="match status" value="1"/>
</dbReference>
<sequence>VLAVSVNVALFTIVHDELFVLLVERGHQPYEGAWALPGGLVRPNDDPESAAIRELAEETGIHEEPGHLEQLGTYAAPDRDPRKRDVSIAYWAIEANLPTPLGGGDAGFPALVPMSKIEHRGIALAFDHERIVRDAVERTRSKLEYTTLAAKFCPPEFTISQLRRVFESIWSVELDPGNFHRQVTGKPGFLQQLEHTSKPGAGGGRPASLWSVGDAEMLASPIYRKPRAHATQPARDRDKPEEVLRRRQREPEDLQRANISDAAPETEPRPSNASLFWGCSSCQGTRPV</sequence>
<dbReference type="Gene3D" id="1.10.10.10">
    <property type="entry name" value="Winged helix-like DNA-binding domain superfamily/Winged helix DNA-binding domain"/>
    <property type="match status" value="1"/>
</dbReference>
<dbReference type="GO" id="GO:0016787">
    <property type="term" value="F:hydrolase activity"/>
    <property type="evidence" value="ECO:0007669"/>
    <property type="project" value="UniProtKB-KW"/>
</dbReference>
<dbReference type="InterPro" id="IPR000086">
    <property type="entry name" value="NUDIX_hydrolase_dom"/>
</dbReference>
<keyword evidence="1" id="KW-0378">Hydrolase</keyword>
<accession>A0A382DWN5</accession>
<organism evidence="4">
    <name type="scientific">marine metagenome</name>
    <dbReference type="NCBI Taxonomy" id="408172"/>
    <lineage>
        <taxon>unclassified sequences</taxon>
        <taxon>metagenomes</taxon>
        <taxon>ecological metagenomes</taxon>
    </lineage>
</organism>
<evidence type="ECO:0000259" key="3">
    <source>
        <dbReference type="PROSITE" id="PS51462"/>
    </source>
</evidence>
<evidence type="ECO:0000313" key="4">
    <source>
        <dbReference type="EMBL" id="SVB42151.1"/>
    </source>
</evidence>
<feature type="non-terminal residue" evidence="4">
    <location>
        <position position="288"/>
    </location>
</feature>
<proteinExistence type="predicted"/>
<dbReference type="AlphaFoldDB" id="A0A382DWN5"/>
<dbReference type="SUPFAM" id="SSF46785">
    <property type="entry name" value="Winged helix' DNA-binding domain"/>
    <property type="match status" value="1"/>
</dbReference>
<reference evidence="4" key="1">
    <citation type="submission" date="2018-05" db="EMBL/GenBank/DDBJ databases">
        <authorList>
            <person name="Lanie J.A."/>
            <person name="Ng W.-L."/>
            <person name="Kazmierczak K.M."/>
            <person name="Andrzejewski T.M."/>
            <person name="Davidsen T.M."/>
            <person name="Wayne K.J."/>
            <person name="Tettelin H."/>
            <person name="Glass J.I."/>
            <person name="Rusch D."/>
            <person name="Podicherti R."/>
            <person name="Tsui H.-C.T."/>
            <person name="Winkler M.E."/>
        </authorList>
    </citation>
    <scope>NUCLEOTIDE SEQUENCE</scope>
</reference>
<dbReference type="Pfam" id="PF00293">
    <property type="entry name" value="NUDIX"/>
    <property type="match status" value="1"/>
</dbReference>
<feature type="region of interest" description="Disordered" evidence="2">
    <location>
        <begin position="222"/>
        <end position="288"/>
    </location>
</feature>
<dbReference type="SUPFAM" id="SSF55811">
    <property type="entry name" value="Nudix"/>
    <property type="match status" value="1"/>
</dbReference>
<dbReference type="InterPro" id="IPR036390">
    <property type="entry name" value="WH_DNA-bd_sf"/>
</dbReference>
<dbReference type="PANTHER" id="PTHR43736:SF4">
    <property type="entry name" value="SLR1690 PROTEIN"/>
    <property type="match status" value="1"/>
</dbReference>
<dbReference type="PROSITE" id="PS51462">
    <property type="entry name" value="NUDIX"/>
    <property type="match status" value="1"/>
</dbReference>
<protein>
    <recommendedName>
        <fullName evidence="3">Nudix hydrolase domain-containing protein</fullName>
    </recommendedName>
</protein>
<dbReference type="InterPro" id="IPR015797">
    <property type="entry name" value="NUDIX_hydrolase-like_dom_sf"/>
</dbReference>
<evidence type="ECO:0000256" key="1">
    <source>
        <dbReference type="ARBA" id="ARBA00022801"/>
    </source>
</evidence>
<dbReference type="PANTHER" id="PTHR43736">
    <property type="entry name" value="ADP-RIBOSE PYROPHOSPHATASE"/>
    <property type="match status" value="1"/>
</dbReference>
<dbReference type="Gene3D" id="3.90.79.10">
    <property type="entry name" value="Nucleoside Triphosphate Pyrophosphohydrolase"/>
    <property type="match status" value="1"/>
</dbReference>
<feature type="non-terminal residue" evidence="4">
    <location>
        <position position="1"/>
    </location>
</feature>
<feature type="domain" description="Nudix hydrolase" evidence="3">
    <location>
        <begin position="1"/>
        <end position="163"/>
    </location>
</feature>
<dbReference type="Pfam" id="PF21906">
    <property type="entry name" value="WHD_NrtR"/>
    <property type="match status" value="1"/>
</dbReference>